<keyword evidence="3" id="KW-0238">DNA-binding</keyword>
<accession>A0ABZ0ZGX7</accession>
<proteinExistence type="inferred from homology"/>
<feature type="domain" description="HTH lysR-type" evidence="5">
    <location>
        <begin position="1"/>
        <end position="59"/>
    </location>
</feature>
<evidence type="ECO:0000256" key="1">
    <source>
        <dbReference type="ARBA" id="ARBA00009437"/>
    </source>
</evidence>
<evidence type="ECO:0000256" key="4">
    <source>
        <dbReference type="ARBA" id="ARBA00023163"/>
    </source>
</evidence>
<dbReference type="InterPro" id="IPR000847">
    <property type="entry name" value="LysR_HTH_N"/>
</dbReference>
<gene>
    <name evidence="6" type="ORF">U5G49_002819</name>
</gene>
<keyword evidence="4" id="KW-0804">Transcription</keyword>
<comment type="similarity">
    <text evidence="1">Belongs to the LysR transcriptional regulatory family.</text>
</comment>
<dbReference type="PRINTS" id="PR00039">
    <property type="entry name" value="HTHLYSR"/>
</dbReference>
<dbReference type="InterPro" id="IPR058163">
    <property type="entry name" value="LysR-type_TF_proteobact-type"/>
</dbReference>
<organism evidence="6 7">
    <name type="scientific">Rhizobium indigoferae</name>
    <dbReference type="NCBI Taxonomy" id="158891"/>
    <lineage>
        <taxon>Bacteria</taxon>
        <taxon>Pseudomonadati</taxon>
        <taxon>Pseudomonadota</taxon>
        <taxon>Alphaproteobacteria</taxon>
        <taxon>Hyphomicrobiales</taxon>
        <taxon>Rhizobiaceae</taxon>
        <taxon>Rhizobium/Agrobacterium group</taxon>
        <taxon>Rhizobium</taxon>
    </lineage>
</organism>
<evidence type="ECO:0000313" key="6">
    <source>
        <dbReference type="EMBL" id="WQN37684.1"/>
    </source>
</evidence>
<reference evidence="6 7" key="1">
    <citation type="submission" date="2023-12" db="EMBL/GenBank/DDBJ databases">
        <authorList>
            <person name="Menendez E."/>
            <person name="Kaur S."/>
            <person name="Flores-Felix J.D."/>
            <person name="diCenzo G.C."/>
            <person name="Peix A."/>
            <person name="Velazquez E."/>
        </authorList>
    </citation>
    <scope>NUCLEOTIDE SEQUENCE [LARGE SCALE GENOMIC DNA]</scope>
    <source>
        <strain evidence="6 7">CIP 108029</strain>
    </source>
</reference>
<evidence type="ECO:0000256" key="2">
    <source>
        <dbReference type="ARBA" id="ARBA00023015"/>
    </source>
</evidence>
<name>A0ABZ0ZGX7_9HYPH</name>
<dbReference type="InterPro" id="IPR005119">
    <property type="entry name" value="LysR_subst-bd"/>
</dbReference>
<dbReference type="Gene3D" id="3.40.190.290">
    <property type="match status" value="1"/>
</dbReference>
<dbReference type="CDD" id="cd08422">
    <property type="entry name" value="PBP2_CrgA_like"/>
    <property type="match status" value="1"/>
</dbReference>
<dbReference type="InterPro" id="IPR036388">
    <property type="entry name" value="WH-like_DNA-bd_sf"/>
</dbReference>
<keyword evidence="2" id="KW-0805">Transcription regulation</keyword>
<dbReference type="RefSeq" id="WP_193445580.1">
    <property type="nucleotide sequence ID" value="NZ_BSOQ01000025.1"/>
</dbReference>
<dbReference type="SUPFAM" id="SSF46785">
    <property type="entry name" value="Winged helix' DNA-binding domain"/>
    <property type="match status" value="1"/>
</dbReference>
<keyword evidence="7" id="KW-1185">Reference proteome</keyword>
<dbReference type="PANTHER" id="PTHR30537">
    <property type="entry name" value="HTH-TYPE TRANSCRIPTIONAL REGULATOR"/>
    <property type="match status" value="1"/>
</dbReference>
<dbReference type="PROSITE" id="PS50931">
    <property type="entry name" value="HTH_LYSR"/>
    <property type="match status" value="1"/>
</dbReference>
<evidence type="ECO:0000256" key="3">
    <source>
        <dbReference type="ARBA" id="ARBA00023125"/>
    </source>
</evidence>
<evidence type="ECO:0000313" key="7">
    <source>
        <dbReference type="Proteomes" id="UP001322785"/>
    </source>
</evidence>
<dbReference type="Gene3D" id="1.10.10.10">
    <property type="entry name" value="Winged helix-like DNA-binding domain superfamily/Winged helix DNA-binding domain"/>
    <property type="match status" value="1"/>
</dbReference>
<dbReference type="SUPFAM" id="SSF53850">
    <property type="entry name" value="Periplasmic binding protein-like II"/>
    <property type="match status" value="1"/>
</dbReference>
<dbReference type="InterPro" id="IPR036390">
    <property type="entry name" value="WH_DNA-bd_sf"/>
</dbReference>
<dbReference type="PANTHER" id="PTHR30537:SF3">
    <property type="entry name" value="TRANSCRIPTIONAL REGULATORY PROTEIN"/>
    <property type="match status" value="1"/>
</dbReference>
<dbReference type="Pfam" id="PF00126">
    <property type="entry name" value="HTH_1"/>
    <property type="match status" value="1"/>
</dbReference>
<dbReference type="Pfam" id="PF03466">
    <property type="entry name" value="LysR_substrate"/>
    <property type="match status" value="1"/>
</dbReference>
<evidence type="ECO:0000259" key="5">
    <source>
        <dbReference type="PROSITE" id="PS50931"/>
    </source>
</evidence>
<dbReference type="Proteomes" id="UP001322785">
    <property type="component" value="Chromosome"/>
</dbReference>
<protein>
    <submittedName>
        <fullName evidence="6">LysR family transcriptional regulator</fullName>
    </submittedName>
</protein>
<dbReference type="EMBL" id="CP140635">
    <property type="protein sequence ID" value="WQN37684.1"/>
    <property type="molecule type" value="Genomic_DNA"/>
</dbReference>
<sequence length="308" mass="33408">MDNIAGLRSLMAAARDGSLSAAARRLNITQPAVSQQIAALEQLYGVELVVRGRNGVRLTEAGQIAAMHAEQVLSQLAQMDDAMFALQSSTEGRLSVACPSLIAQTVLVPVLADLRRMYPKLRIDLKASDQVQDLAKSPYDLEIRACRIGPAEGSIRKLAEIEQVLVASPAYLDRIGRPKNLDDLARLDYVQYKDDPDEKFLPLANGGQAPITIAFAAQMPDLMLHAVQNQLGIAALPRFFVQTQLEAGVIEEVLPAYPIATKQLFLVRAPGTLSKSRRVAIFTERFVVELTTVPGFHLASGLRGVTAA</sequence>